<dbReference type="AlphaFoldDB" id="A0A6P3Z376"/>
<dbReference type="SUPFAM" id="SSF141562">
    <property type="entry name" value="At5g01610-like"/>
    <property type="match status" value="1"/>
</dbReference>
<evidence type="ECO:0000313" key="1">
    <source>
        <dbReference type="RefSeq" id="XP_015868542.1"/>
    </source>
</evidence>
<name>A0A6P3Z376_ZIZJJ</name>
<accession>A0A6P3Z376</accession>
<dbReference type="RefSeq" id="XP_015868542.1">
    <property type="nucleotide sequence ID" value="XM_016013056.2"/>
</dbReference>
<gene>
    <name evidence="1" type="primary">LOC107405969</name>
    <name evidence="2" type="synonym">LOC107410165</name>
</gene>
<reference evidence="1 2" key="1">
    <citation type="submission" date="2022-04" db="UniProtKB">
        <authorList>
            <consortium name="RefSeq"/>
        </authorList>
    </citation>
    <scope>IDENTIFICATION</scope>
    <source>
        <tissue evidence="1 2">In vitro plantlets</tissue>
    </source>
</reference>
<dbReference type="PANTHER" id="PTHR31676">
    <property type="entry name" value="T31J12.3 PROTEIN-RELATED"/>
    <property type="match status" value="1"/>
</dbReference>
<dbReference type="InterPro" id="IPR007493">
    <property type="entry name" value="DUF538"/>
</dbReference>
<dbReference type="PANTHER" id="PTHR31676:SF196">
    <property type="entry name" value="DUF538 FAMILY PROTEIN"/>
    <property type="match status" value="1"/>
</dbReference>
<dbReference type="Pfam" id="PF04398">
    <property type="entry name" value="DUF538"/>
    <property type="match status" value="1"/>
</dbReference>
<evidence type="ECO:0000313" key="2">
    <source>
        <dbReference type="RefSeq" id="XP_015873057.1"/>
    </source>
</evidence>
<dbReference type="InterPro" id="IPR036758">
    <property type="entry name" value="At5g01610-like"/>
</dbReference>
<dbReference type="Gene3D" id="2.30.240.10">
    <property type="entry name" value="At5g01610-like"/>
    <property type="match status" value="1"/>
</dbReference>
<protein>
    <submittedName>
        <fullName evidence="1">uncharacterized protein LOC107405969</fullName>
    </submittedName>
    <submittedName>
        <fullName evidence="2">uncharacterized protein LOC107410165</fullName>
    </submittedName>
</protein>
<dbReference type="RefSeq" id="XP_015873057.1">
    <property type="nucleotide sequence ID" value="XM_016017571.2"/>
</dbReference>
<proteinExistence type="predicted"/>
<sequence>MPCLLCLHSQTKPRHQKKLSQSGNMGFLSQSSKPLSSQVLFVFSVLIITLPNLSSASENGTLSAYDILLQYDLPVGLLPKGATGYKINRETGEFEAYLDKTCKFSLENSYDLEYKSTIKGVISKGRLKNLKGVSVKVLILWLNIAEVVRDGDELEFSVGIASADFPIDNFEESPQCGCGLNCDTLNSVLSSSSI</sequence>
<organism evidence="1">
    <name type="scientific">Ziziphus jujuba</name>
    <name type="common">Chinese jujube</name>
    <name type="synonym">Ziziphus sativa</name>
    <dbReference type="NCBI Taxonomy" id="326968"/>
    <lineage>
        <taxon>Eukaryota</taxon>
        <taxon>Viridiplantae</taxon>
        <taxon>Streptophyta</taxon>
        <taxon>Embryophyta</taxon>
        <taxon>Tracheophyta</taxon>
        <taxon>Spermatophyta</taxon>
        <taxon>Magnoliopsida</taxon>
        <taxon>eudicotyledons</taxon>
        <taxon>Gunneridae</taxon>
        <taxon>Pentapetalae</taxon>
        <taxon>rosids</taxon>
        <taxon>fabids</taxon>
        <taxon>Rosales</taxon>
        <taxon>Rhamnaceae</taxon>
        <taxon>Paliureae</taxon>
        <taxon>Ziziphus</taxon>
    </lineage>
</organism>